<dbReference type="OrthoDB" id="6152399at2759"/>
<dbReference type="PANTHER" id="PTHR35270:SF2">
    <property type="entry name" value="FUSELESS, ISOFORM A"/>
    <property type="match status" value="1"/>
</dbReference>
<feature type="transmembrane region" description="Helical" evidence="1">
    <location>
        <begin position="36"/>
        <end position="56"/>
    </location>
</feature>
<dbReference type="PANTHER" id="PTHR35270">
    <property type="entry name" value="FUSELESS, ISOFORM A"/>
    <property type="match status" value="1"/>
</dbReference>
<dbReference type="AlphaFoldDB" id="A0A6J8EG23"/>
<evidence type="ECO:0000313" key="3">
    <source>
        <dbReference type="Proteomes" id="UP000507470"/>
    </source>
</evidence>
<dbReference type="Proteomes" id="UP000507470">
    <property type="component" value="Unassembled WGS sequence"/>
</dbReference>
<proteinExistence type="predicted"/>
<name>A0A6J8EG23_MYTCO</name>
<feature type="transmembrane region" description="Helical" evidence="1">
    <location>
        <begin position="134"/>
        <end position="155"/>
    </location>
</feature>
<keyword evidence="1" id="KW-0812">Transmembrane</keyword>
<sequence>MSYNFTFQFILSNIAFFWAVCSVCHWRGLWNILDKYTAALSPKVLLVIGLIVLCSLRSVRNILAPPFVLGFDGYRDQFFNQSMIFGQIIRNKIPFELDVLLCTSILGSLVVVFWRDAWKTMDNHLFPDDKLKTFIWSAVIFFSVQILAEILQFCFRKTSPHIEKSPYIMKLFIHDAYFIILGVGNVSCWRFIWIVIDKVTAMIGPDIELVSVCFTSFIFLVSAFSSTSIVSKGFIMDGSVEQWYRLPIDYIGNIRACLQDKEKKPEKKDFEPSIETITHL</sequence>
<gene>
    <name evidence="2" type="ORF">MCOR_51301</name>
</gene>
<evidence type="ECO:0000256" key="1">
    <source>
        <dbReference type="SAM" id="Phobius"/>
    </source>
</evidence>
<keyword evidence="1" id="KW-1133">Transmembrane helix</keyword>
<organism evidence="2 3">
    <name type="scientific">Mytilus coruscus</name>
    <name type="common">Sea mussel</name>
    <dbReference type="NCBI Taxonomy" id="42192"/>
    <lineage>
        <taxon>Eukaryota</taxon>
        <taxon>Metazoa</taxon>
        <taxon>Spiralia</taxon>
        <taxon>Lophotrochozoa</taxon>
        <taxon>Mollusca</taxon>
        <taxon>Bivalvia</taxon>
        <taxon>Autobranchia</taxon>
        <taxon>Pteriomorphia</taxon>
        <taxon>Mytilida</taxon>
        <taxon>Mytiloidea</taxon>
        <taxon>Mytilidae</taxon>
        <taxon>Mytilinae</taxon>
        <taxon>Mytilus</taxon>
    </lineage>
</organism>
<feature type="transmembrane region" description="Helical" evidence="1">
    <location>
        <begin position="208"/>
        <end position="230"/>
    </location>
</feature>
<accession>A0A6J8EG23</accession>
<evidence type="ECO:0000313" key="2">
    <source>
        <dbReference type="EMBL" id="CAC5418903.1"/>
    </source>
</evidence>
<reference evidence="2 3" key="1">
    <citation type="submission" date="2020-06" db="EMBL/GenBank/DDBJ databases">
        <authorList>
            <person name="Li R."/>
            <person name="Bekaert M."/>
        </authorList>
    </citation>
    <scope>NUCLEOTIDE SEQUENCE [LARGE SCALE GENOMIC DNA]</scope>
    <source>
        <strain evidence="3">wild</strain>
    </source>
</reference>
<protein>
    <submittedName>
        <fullName evidence="2">Uncharacterized protein</fullName>
    </submittedName>
</protein>
<keyword evidence="1" id="KW-0472">Membrane</keyword>
<keyword evidence="3" id="KW-1185">Reference proteome</keyword>
<dbReference type="Pfam" id="PF15993">
    <property type="entry name" value="Fuseless"/>
    <property type="match status" value="1"/>
</dbReference>
<feature type="transmembrane region" description="Helical" evidence="1">
    <location>
        <begin position="7"/>
        <end position="30"/>
    </location>
</feature>
<dbReference type="EMBL" id="CACVKT020008954">
    <property type="protein sequence ID" value="CAC5418903.1"/>
    <property type="molecule type" value="Genomic_DNA"/>
</dbReference>
<feature type="transmembrane region" description="Helical" evidence="1">
    <location>
        <begin position="93"/>
        <end position="114"/>
    </location>
</feature>
<dbReference type="InterPro" id="IPR032751">
    <property type="entry name" value="Fuseless"/>
</dbReference>
<feature type="transmembrane region" description="Helical" evidence="1">
    <location>
        <begin position="176"/>
        <end position="196"/>
    </location>
</feature>